<name>A0A7X0SRY7_9BACL</name>
<dbReference type="AlphaFoldDB" id="A0A7X0SRY7"/>
<dbReference type="EMBL" id="JACJVO010000031">
    <property type="protein sequence ID" value="MBB6733830.1"/>
    <property type="molecule type" value="Genomic_DNA"/>
</dbReference>
<accession>A0A7X0SRY7</accession>
<protein>
    <submittedName>
        <fullName evidence="1">Uncharacterized protein</fullName>
    </submittedName>
</protein>
<proteinExistence type="predicted"/>
<comment type="caution">
    <text evidence="1">The sequence shown here is derived from an EMBL/GenBank/DDBJ whole genome shotgun (WGS) entry which is preliminary data.</text>
</comment>
<reference evidence="1 2" key="1">
    <citation type="submission" date="2020-08" db="EMBL/GenBank/DDBJ databases">
        <title>Cohnella phylogeny.</title>
        <authorList>
            <person name="Dunlap C."/>
        </authorList>
    </citation>
    <scope>NUCLEOTIDE SEQUENCE [LARGE SCALE GENOMIC DNA]</scope>
    <source>
        <strain evidence="1 2">CBP 2801</strain>
    </source>
</reference>
<evidence type="ECO:0000313" key="2">
    <source>
        <dbReference type="Proteomes" id="UP000564644"/>
    </source>
</evidence>
<dbReference type="SUPFAM" id="SSF52540">
    <property type="entry name" value="P-loop containing nucleoside triphosphate hydrolases"/>
    <property type="match status" value="1"/>
</dbReference>
<keyword evidence="2" id="KW-1185">Reference proteome</keyword>
<dbReference type="InterPro" id="IPR027417">
    <property type="entry name" value="P-loop_NTPase"/>
</dbReference>
<sequence length="218" mass="24780">MSEPKSALSHVLWLGGASDSGKSTVARMLAERNRWQIYPCDLHEHNHFIARADPSLHPAMYSGLGKSVEEKWVHPSPEALFRDILATNDERFPMICEDLRAMPARPPILAEGPRLFPKLVQPLLADVRQAIWLLPTEEFALQSAAKRDKPQGRFGSGDPERFRSNFFGREALLRDYIRQEVISRKLPYIEVDGSKSADEVAERVEAHFAAYLAREFRS</sequence>
<dbReference type="RefSeq" id="WP_185131490.1">
    <property type="nucleotide sequence ID" value="NZ_JACJVO010000031.1"/>
</dbReference>
<dbReference type="Proteomes" id="UP000564644">
    <property type="component" value="Unassembled WGS sequence"/>
</dbReference>
<dbReference type="Gene3D" id="3.40.50.300">
    <property type="entry name" value="P-loop containing nucleotide triphosphate hydrolases"/>
    <property type="match status" value="1"/>
</dbReference>
<gene>
    <name evidence="1" type="ORF">H7C18_23170</name>
</gene>
<organism evidence="1 2">
    <name type="scientific">Cohnella zeiphila</name>
    <dbReference type="NCBI Taxonomy" id="2761120"/>
    <lineage>
        <taxon>Bacteria</taxon>
        <taxon>Bacillati</taxon>
        <taxon>Bacillota</taxon>
        <taxon>Bacilli</taxon>
        <taxon>Bacillales</taxon>
        <taxon>Paenibacillaceae</taxon>
        <taxon>Cohnella</taxon>
    </lineage>
</organism>
<evidence type="ECO:0000313" key="1">
    <source>
        <dbReference type="EMBL" id="MBB6733830.1"/>
    </source>
</evidence>